<evidence type="ECO:0000259" key="2">
    <source>
        <dbReference type="Pfam" id="PF06580"/>
    </source>
</evidence>
<evidence type="ECO:0000313" key="3">
    <source>
        <dbReference type="EMBL" id="SFU18700.1"/>
    </source>
</evidence>
<keyword evidence="1" id="KW-0472">Membrane</keyword>
<keyword evidence="4" id="KW-1185">Reference proteome</keyword>
<dbReference type="EMBL" id="FPBF01000010">
    <property type="protein sequence ID" value="SFU18700.1"/>
    <property type="molecule type" value="Genomic_DNA"/>
</dbReference>
<feature type="domain" description="Signal transduction histidine kinase internal region" evidence="2">
    <location>
        <begin position="169"/>
        <end position="245"/>
    </location>
</feature>
<gene>
    <name evidence="3" type="ORF">SAMN04489724_0011</name>
</gene>
<dbReference type="GO" id="GO:0000155">
    <property type="term" value="F:phosphorelay sensor kinase activity"/>
    <property type="evidence" value="ECO:0007669"/>
    <property type="project" value="InterPro"/>
</dbReference>
<evidence type="ECO:0000256" key="1">
    <source>
        <dbReference type="SAM" id="Phobius"/>
    </source>
</evidence>
<keyword evidence="1" id="KW-1133">Transmembrane helix</keyword>
<sequence>MVHLLIIGVLLSQSIPPFSRPNSGITEVLNITFTNINLVLFYILNVTILIPKFIEKRSYQNYLLSVLILLIFSLVFFYLINTYFWNPESMMPRRPDLPSTNMLPDRLSENMPAPRDFEFKHNPIFFRTFSFVFRFLLLLALGTAFELLLLFDKERKRNDEMEKQKAIGELNFLKTQLNPHFLLNALNNIYALARKKSEETTNAILLLSDMLRHVLYEAGKSKIPIKQEIEFIQNYIKMEKLKFTEQNAPNINFTVSIINTYYMIEPLLLMTLVENAFKHGVSYHTPSFILISLEENDAELKFSVINSISRKHDNPEDKKHAGLGIKNLENQMELIYPGKYSFRQKRENNLFKTFLTIKK</sequence>
<keyword evidence="3" id="KW-0808">Transferase</keyword>
<dbReference type="AlphaFoldDB" id="A0A1I7E432"/>
<dbReference type="PANTHER" id="PTHR34220:SF7">
    <property type="entry name" value="SENSOR HISTIDINE KINASE YPDA"/>
    <property type="match status" value="1"/>
</dbReference>
<proteinExistence type="predicted"/>
<keyword evidence="1" id="KW-0812">Transmembrane</keyword>
<keyword evidence="3" id="KW-0418">Kinase</keyword>
<feature type="transmembrane region" description="Helical" evidence="1">
    <location>
        <begin position="31"/>
        <end position="50"/>
    </location>
</feature>
<accession>A0A1I7E432</accession>
<dbReference type="Gene3D" id="3.30.565.10">
    <property type="entry name" value="Histidine kinase-like ATPase, C-terminal domain"/>
    <property type="match status" value="1"/>
</dbReference>
<dbReference type="PANTHER" id="PTHR34220">
    <property type="entry name" value="SENSOR HISTIDINE KINASE YPDA"/>
    <property type="match status" value="1"/>
</dbReference>
<protein>
    <submittedName>
        <fullName evidence="3">Histidine kinase</fullName>
    </submittedName>
</protein>
<feature type="transmembrane region" description="Helical" evidence="1">
    <location>
        <begin position="131"/>
        <end position="151"/>
    </location>
</feature>
<organism evidence="3 4">
    <name type="scientific">Algoriphagus locisalis</name>
    <dbReference type="NCBI Taxonomy" id="305507"/>
    <lineage>
        <taxon>Bacteria</taxon>
        <taxon>Pseudomonadati</taxon>
        <taxon>Bacteroidota</taxon>
        <taxon>Cytophagia</taxon>
        <taxon>Cytophagales</taxon>
        <taxon>Cyclobacteriaceae</taxon>
        <taxon>Algoriphagus</taxon>
    </lineage>
</organism>
<dbReference type="Proteomes" id="UP000199673">
    <property type="component" value="Unassembled WGS sequence"/>
</dbReference>
<reference evidence="4" key="1">
    <citation type="submission" date="2016-10" db="EMBL/GenBank/DDBJ databases">
        <authorList>
            <person name="Varghese N."/>
            <person name="Submissions S."/>
        </authorList>
    </citation>
    <scope>NUCLEOTIDE SEQUENCE [LARGE SCALE GENOMIC DNA]</scope>
    <source>
        <strain evidence="4">DSM 23445</strain>
    </source>
</reference>
<dbReference type="InterPro" id="IPR036890">
    <property type="entry name" value="HATPase_C_sf"/>
</dbReference>
<name>A0A1I7E432_9BACT</name>
<feature type="transmembrane region" description="Helical" evidence="1">
    <location>
        <begin position="62"/>
        <end position="85"/>
    </location>
</feature>
<evidence type="ECO:0000313" key="4">
    <source>
        <dbReference type="Proteomes" id="UP000199673"/>
    </source>
</evidence>
<dbReference type="InterPro" id="IPR010559">
    <property type="entry name" value="Sig_transdc_His_kin_internal"/>
</dbReference>
<dbReference type="InterPro" id="IPR050640">
    <property type="entry name" value="Bact_2-comp_sensor_kinase"/>
</dbReference>
<dbReference type="GO" id="GO:0016020">
    <property type="term" value="C:membrane"/>
    <property type="evidence" value="ECO:0007669"/>
    <property type="project" value="InterPro"/>
</dbReference>
<dbReference type="STRING" id="305507.SAMN04489724_0011"/>
<dbReference type="Pfam" id="PF06580">
    <property type="entry name" value="His_kinase"/>
    <property type="match status" value="1"/>
</dbReference>